<feature type="transmembrane region" description="Helical" evidence="6">
    <location>
        <begin position="124"/>
        <end position="151"/>
    </location>
</feature>
<evidence type="ECO:0000259" key="9">
    <source>
        <dbReference type="Pfam" id="PF22744"/>
    </source>
</evidence>
<evidence type="ECO:0000313" key="10">
    <source>
        <dbReference type="EMBL" id="AEW87205.2"/>
    </source>
</evidence>
<evidence type="ECO:0000256" key="2">
    <source>
        <dbReference type="ARBA" id="ARBA00022475"/>
    </source>
</evidence>
<organism evidence="10 11">
    <name type="scientific">Flavobacterium columnare (strain ATCC 49512 / CIP 103533 / TG 44/87)</name>
    <dbReference type="NCBI Taxonomy" id="1041826"/>
    <lineage>
        <taxon>Bacteria</taxon>
        <taxon>Pseudomonadati</taxon>
        <taxon>Bacteroidota</taxon>
        <taxon>Flavobacteriia</taxon>
        <taxon>Flavobacteriales</taxon>
        <taxon>Flavobacteriaceae</taxon>
        <taxon>Flavobacterium</taxon>
    </lineage>
</organism>
<dbReference type="InterPro" id="IPR052027">
    <property type="entry name" value="PspC"/>
</dbReference>
<dbReference type="Pfam" id="PF22571">
    <property type="entry name" value="LiaI-LiaF-TM_PspC"/>
    <property type="match status" value="1"/>
</dbReference>
<proteinExistence type="predicted"/>
<dbReference type="STRING" id="1041826.FCOL_12020"/>
<dbReference type="Pfam" id="PF04024">
    <property type="entry name" value="PspC"/>
    <property type="match status" value="1"/>
</dbReference>
<evidence type="ECO:0000256" key="5">
    <source>
        <dbReference type="ARBA" id="ARBA00023136"/>
    </source>
</evidence>
<keyword evidence="2" id="KW-1003">Cell membrane</keyword>
<evidence type="ECO:0000259" key="7">
    <source>
        <dbReference type="Pfam" id="PF04024"/>
    </source>
</evidence>
<dbReference type="KEGG" id="fco:FCOL_12020"/>
<keyword evidence="11" id="KW-1185">Reference proteome</keyword>
<comment type="subcellular location">
    <subcellularLocation>
        <location evidence="1">Cell membrane</location>
        <topology evidence="1">Single-pass membrane protein</topology>
    </subcellularLocation>
</comment>
<dbReference type="eggNOG" id="COG1983">
    <property type="taxonomic scope" value="Bacteria"/>
</dbReference>
<evidence type="ECO:0000259" key="8">
    <source>
        <dbReference type="Pfam" id="PF22571"/>
    </source>
</evidence>
<dbReference type="InterPro" id="IPR054319">
    <property type="entry name" value="PspC-rel_ToastRack"/>
</dbReference>
<dbReference type="HOGENOM" id="CLU_017085_0_0_10"/>
<dbReference type="GO" id="GO:0005886">
    <property type="term" value="C:plasma membrane"/>
    <property type="evidence" value="ECO:0007669"/>
    <property type="project" value="UniProtKB-SubCell"/>
</dbReference>
<accession>G8X8X2</accession>
<sequence>MNLGGFFFHIDEDAYQKLNRYFSAIRNSLSIEGRDEIMNDIESRIAELFSEKLGSSKQVLSLNDIDDVIDIMGQPEDYKIEEEPSKSSNYSYTGKTKKLYRDKETGIVAGVCSGLGHYFGLDPVWIRIALVLLVFAGFGVGLLAYIILWLVTPEAITTSEKLEMKGEPITISNIEKKVKEEFESVSDKFKSADYTQMGENVRSGAQKVGSSLGDIIVNIMKIFAKFIGAIMVFTGGITIIGLLVGVFTLGSTSFMKLPWIEYFESFNYTGTSLWIICLISFFAVAIPFFFLLILGLKILVPTINSIGNVAKLTLSAIWLSSIIALITLGIITSSELAYENKVVYKSYLNKAFRSNDTLTLKFKNNDYFSKDVDDRTDFELVQDSLGHEYIYSNNVELELMPTDETKPYIQIEYTAKGKTLSEARKNADRITYKFRNDDTNPDTLSLDNYFLIDPKYKFRDHQVRIFLFVPKGMYIKPDRSLKHYDITNSDYFGFYTSSNDYIYKVEENKIKCKNCPTTLLEDEDEESDDDNTTVILNEDGLQIKKDTTIKNTKDIKELKFSKEGIIIKTE</sequence>
<feature type="domain" description="Phage shock protein PspC N-terminal" evidence="7">
    <location>
        <begin position="97"/>
        <end position="155"/>
    </location>
</feature>
<feature type="domain" description="PspC-related transmembrane region" evidence="8">
    <location>
        <begin position="195"/>
        <end position="335"/>
    </location>
</feature>
<protein>
    <submittedName>
        <fullName evidence="10">Uncharacterized protein</fullName>
    </submittedName>
</protein>
<dbReference type="AlphaFoldDB" id="G8X8X2"/>
<feature type="transmembrane region" description="Helical" evidence="6">
    <location>
        <begin position="272"/>
        <end position="300"/>
    </location>
</feature>
<gene>
    <name evidence="10" type="ordered locus">FCOL_12020</name>
</gene>
<evidence type="ECO:0000256" key="4">
    <source>
        <dbReference type="ARBA" id="ARBA00022989"/>
    </source>
</evidence>
<feature type="transmembrane region" description="Helical" evidence="6">
    <location>
        <begin position="312"/>
        <end position="331"/>
    </location>
</feature>
<evidence type="ECO:0000256" key="3">
    <source>
        <dbReference type="ARBA" id="ARBA00022692"/>
    </source>
</evidence>
<name>G8X8X2_FLACA</name>
<feature type="domain" description="PspC-related ToastRack" evidence="9">
    <location>
        <begin position="381"/>
        <end position="517"/>
    </location>
</feature>
<reference evidence="10 11" key="1">
    <citation type="journal article" date="2012" name="J. Bacteriol.">
        <title>Genome Sequence of the Fish Pathogen Flavobacterium columnare ATCC 49512.</title>
        <authorList>
            <person name="Tekedar H.C."/>
            <person name="Karsi A."/>
            <person name="Gillaspy A.F."/>
            <person name="Dyer D.W."/>
            <person name="Benton N.R."/>
            <person name="Zaitshik J."/>
            <person name="Vamenta S."/>
            <person name="Banes M.M."/>
            <person name="Gulsoy N."/>
            <person name="Aboko-Cole M."/>
            <person name="Waldbieser G.C."/>
            <person name="Lawrence M.L."/>
        </authorList>
    </citation>
    <scope>NUCLEOTIDE SEQUENCE [LARGE SCALE GENOMIC DNA]</scope>
    <source>
        <strain evidence="11">ATCC 49512 / CIP 103533 / TG 44/87</strain>
    </source>
</reference>
<dbReference type="PANTHER" id="PTHR33885:SF3">
    <property type="entry name" value="PHAGE SHOCK PROTEIN C"/>
    <property type="match status" value="1"/>
</dbReference>
<feature type="transmembrane region" description="Helical" evidence="6">
    <location>
        <begin position="226"/>
        <end position="252"/>
    </location>
</feature>
<evidence type="ECO:0000256" key="6">
    <source>
        <dbReference type="SAM" id="Phobius"/>
    </source>
</evidence>
<dbReference type="PANTHER" id="PTHR33885">
    <property type="entry name" value="PHAGE SHOCK PROTEIN C"/>
    <property type="match status" value="1"/>
</dbReference>
<dbReference type="InterPro" id="IPR007168">
    <property type="entry name" value="Phageshock_PspC_N"/>
</dbReference>
<dbReference type="Proteomes" id="UP000005638">
    <property type="component" value="Chromosome"/>
</dbReference>
<evidence type="ECO:0000313" key="11">
    <source>
        <dbReference type="Proteomes" id="UP000005638"/>
    </source>
</evidence>
<dbReference type="EMBL" id="CP003222">
    <property type="protein sequence ID" value="AEW87205.2"/>
    <property type="molecule type" value="Genomic_DNA"/>
</dbReference>
<keyword evidence="3 6" id="KW-0812">Transmembrane</keyword>
<keyword evidence="4 6" id="KW-1133">Transmembrane helix</keyword>
<dbReference type="Pfam" id="PF22744">
    <property type="entry name" value="Toast-rack_PspC-Cterm"/>
    <property type="match status" value="1"/>
</dbReference>
<dbReference type="InterPro" id="IPR054321">
    <property type="entry name" value="PspC-rel_TM"/>
</dbReference>
<keyword evidence="5 6" id="KW-0472">Membrane</keyword>
<evidence type="ECO:0000256" key="1">
    <source>
        <dbReference type="ARBA" id="ARBA00004162"/>
    </source>
</evidence>